<dbReference type="Pfam" id="PF07734">
    <property type="entry name" value="FBA_1"/>
    <property type="match status" value="1"/>
</dbReference>
<dbReference type="PROSITE" id="PS50181">
    <property type="entry name" value="FBOX"/>
    <property type="match status" value="1"/>
</dbReference>
<dbReference type="SUPFAM" id="SSF50965">
    <property type="entry name" value="Galactose oxidase, central domain"/>
    <property type="match status" value="1"/>
</dbReference>
<dbReference type="SMART" id="SM00256">
    <property type="entry name" value="FBOX"/>
    <property type="match status" value="1"/>
</dbReference>
<comment type="caution">
    <text evidence="2">The sequence shown here is derived from an EMBL/GenBank/DDBJ whole genome shotgun (WGS) entry which is preliminary data.</text>
</comment>
<dbReference type="CDD" id="cd22157">
    <property type="entry name" value="F-box_AtFBW1-like"/>
    <property type="match status" value="1"/>
</dbReference>
<reference evidence="3" key="1">
    <citation type="journal article" date="2019" name="Gigascience">
        <title>De novo genome assembly of the endangered Acer yangbiense, a plant species with extremely small populations endemic to Yunnan Province, China.</title>
        <authorList>
            <person name="Yang J."/>
            <person name="Wariss H.M."/>
            <person name="Tao L."/>
            <person name="Zhang R."/>
            <person name="Yun Q."/>
            <person name="Hollingsworth P."/>
            <person name="Dao Z."/>
            <person name="Luo G."/>
            <person name="Guo H."/>
            <person name="Ma Y."/>
            <person name="Sun W."/>
        </authorList>
    </citation>
    <scope>NUCLEOTIDE SEQUENCE [LARGE SCALE GENOMIC DNA]</scope>
    <source>
        <strain evidence="3">cv. Malutang</strain>
    </source>
</reference>
<organism evidence="2 3">
    <name type="scientific">Acer yangbiense</name>
    <dbReference type="NCBI Taxonomy" id="1000413"/>
    <lineage>
        <taxon>Eukaryota</taxon>
        <taxon>Viridiplantae</taxon>
        <taxon>Streptophyta</taxon>
        <taxon>Embryophyta</taxon>
        <taxon>Tracheophyta</taxon>
        <taxon>Spermatophyta</taxon>
        <taxon>Magnoliopsida</taxon>
        <taxon>eudicotyledons</taxon>
        <taxon>Gunneridae</taxon>
        <taxon>Pentapetalae</taxon>
        <taxon>rosids</taxon>
        <taxon>malvids</taxon>
        <taxon>Sapindales</taxon>
        <taxon>Sapindaceae</taxon>
        <taxon>Hippocastanoideae</taxon>
        <taxon>Acereae</taxon>
        <taxon>Acer</taxon>
    </lineage>
</organism>
<accession>A0A5C7H7B6</accession>
<dbReference type="InterPro" id="IPR006527">
    <property type="entry name" value="F-box-assoc_dom_typ1"/>
</dbReference>
<protein>
    <recommendedName>
        <fullName evidence="1">F-box domain-containing protein</fullName>
    </recommendedName>
</protein>
<dbReference type="OrthoDB" id="591557at2759"/>
<evidence type="ECO:0000313" key="2">
    <source>
        <dbReference type="EMBL" id="TXG52841.1"/>
    </source>
</evidence>
<dbReference type="InterPro" id="IPR036047">
    <property type="entry name" value="F-box-like_dom_sf"/>
</dbReference>
<dbReference type="EMBL" id="VAHF01000010">
    <property type="protein sequence ID" value="TXG52841.1"/>
    <property type="molecule type" value="Genomic_DNA"/>
</dbReference>
<dbReference type="AlphaFoldDB" id="A0A5C7H7B6"/>
<evidence type="ECO:0000259" key="1">
    <source>
        <dbReference type="PROSITE" id="PS50181"/>
    </source>
</evidence>
<evidence type="ECO:0000313" key="3">
    <source>
        <dbReference type="Proteomes" id="UP000323000"/>
    </source>
</evidence>
<keyword evidence="3" id="KW-1185">Reference proteome</keyword>
<dbReference type="InterPro" id="IPR011043">
    <property type="entry name" value="Gal_Oxase/kelch_b-propeller"/>
</dbReference>
<dbReference type="InterPro" id="IPR050796">
    <property type="entry name" value="SCF_F-box_component"/>
</dbReference>
<dbReference type="PANTHER" id="PTHR31672">
    <property type="entry name" value="BNACNNG10540D PROTEIN"/>
    <property type="match status" value="1"/>
</dbReference>
<dbReference type="Gene3D" id="1.20.1280.50">
    <property type="match status" value="1"/>
</dbReference>
<dbReference type="SUPFAM" id="SSF81383">
    <property type="entry name" value="F-box domain"/>
    <property type="match status" value="1"/>
</dbReference>
<proteinExistence type="predicted"/>
<dbReference type="InterPro" id="IPR017451">
    <property type="entry name" value="F-box-assoc_interact_dom"/>
</dbReference>
<name>A0A5C7H7B6_9ROSI</name>
<dbReference type="Pfam" id="PF00646">
    <property type="entry name" value="F-box"/>
    <property type="match status" value="1"/>
</dbReference>
<dbReference type="PANTHER" id="PTHR31672:SF13">
    <property type="entry name" value="F-BOX PROTEIN CPR30-LIKE"/>
    <property type="match status" value="1"/>
</dbReference>
<dbReference type="Proteomes" id="UP000323000">
    <property type="component" value="Chromosome 10"/>
</dbReference>
<feature type="domain" description="F-box" evidence="1">
    <location>
        <begin position="1"/>
        <end position="43"/>
    </location>
</feature>
<gene>
    <name evidence="2" type="ORF">EZV62_022010</name>
</gene>
<dbReference type="NCBIfam" id="TIGR01640">
    <property type="entry name" value="F_box_assoc_1"/>
    <property type="match status" value="1"/>
</dbReference>
<sequence>MSTLPPELIDNILLRLPVKSLCRFKCVSKEWIDLISNPNFVKMHLLRTQILGRTRLLVDGMWDLFSVDLETVSNNDRNITMVGHEFSNPEEFNSIRCFGSCNGLLGLITDNDKLFVYNPSTKKCKQIPDSGGPARSTDLYGFGYAESIDDYKLVKKSWPGELVEVYSLEKNSWTSIENGFPFPVKYDEMGVYLNGVIHWAFEDHDGSCVIAAFDLVEEKFKTLSPPDTVLKGNCNYTLTGYLGSLCLAVDKSDGLKQFCVMQEYGLQGSWKIIWMGMLHNSFSKLRPLCLLINIKTFLLMTEDGLFSVDVKDNNRLKYVEVGVNAMSMSLGIEQYFVVDFGTEYSLCNLHVYTESLVSPEYKSDKTLIQVREQHKVKE</sequence>
<dbReference type="InterPro" id="IPR001810">
    <property type="entry name" value="F-box_dom"/>
</dbReference>